<name>D2Z883_9BACT</name>
<dbReference type="PaxDb" id="469381-Dpep_1654"/>
<sequence>MFLSIDPGRSKFGWALVEDNGRFLCSGITGLSMLESFLSKLVKKPPLSLDEITLEGKLETTSRSKIDGVFIGNGTGRELFIEKIERSFPWYRLIDERNSTLEAREIYWTFHPPKGWRRLLPLSFQIPPRAVDDLAAYCIAMRGIREIYDKEIR</sequence>
<organism evidence="1 2">
    <name type="scientific">Dethiosulfovibrio peptidovorans DSM 11002</name>
    <dbReference type="NCBI Taxonomy" id="469381"/>
    <lineage>
        <taxon>Bacteria</taxon>
        <taxon>Thermotogati</taxon>
        <taxon>Synergistota</taxon>
        <taxon>Synergistia</taxon>
        <taxon>Synergistales</taxon>
        <taxon>Dethiosulfovibrionaceae</taxon>
        <taxon>Dethiosulfovibrio</taxon>
    </lineage>
</organism>
<comment type="caution">
    <text evidence="1">The sequence shown here is derived from an EMBL/GenBank/DDBJ whole genome shotgun (WGS) entry which is preliminary data.</text>
</comment>
<accession>D2Z883</accession>
<evidence type="ECO:0000313" key="2">
    <source>
        <dbReference type="Proteomes" id="UP000006427"/>
    </source>
</evidence>
<dbReference type="SUPFAM" id="SSF53098">
    <property type="entry name" value="Ribonuclease H-like"/>
    <property type="match status" value="1"/>
</dbReference>
<proteinExistence type="predicted"/>
<dbReference type="InterPro" id="IPR012337">
    <property type="entry name" value="RNaseH-like_sf"/>
</dbReference>
<evidence type="ECO:0000313" key="1">
    <source>
        <dbReference type="EMBL" id="EFC91680.1"/>
    </source>
</evidence>
<evidence type="ECO:0008006" key="3">
    <source>
        <dbReference type="Google" id="ProtNLM"/>
    </source>
</evidence>
<dbReference type="STRING" id="469381.Dpep_1654"/>
<protein>
    <recommendedName>
        <fullName evidence="3">YqgF/RNase H-like domain-containing protein</fullName>
    </recommendedName>
</protein>
<dbReference type="OrthoDB" id="5161at2"/>
<dbReference type="Proteomes" id="UP000006427">
    <property type="component" value="Unassembled WGS sequence"/>
</dbReference>
<reference evidence="1 2" key="1">
    <citation type="journal article" date="2010" name="Stand. Genomic Sci.">
        <title>Permanent draft genome sequence of Dethiosulfovibrio peptidovorans type strain (SEBR 4207).</title>
        <authorList>
            <person name="Labutti K."/>
            <person name="Mayilraj S."/>
            <person name="Clum A."/>
            <person name="Lucas S."/>
            <person name="Glavina Del Rio T."/>
            <person name="Nolan M."/>
            <person name="Tice H."/>
            <person name="Cheng J.F."/>
            <person name="Pitluck S."/>
            <person name="Liolios K."/>
            <person name="Ivanova N."/>
            <person name="Mavromatis K."/>
            <person name="Mikhailova N."/>
            <person name="Pati A."/>
            <person name="Goodwin L."/>
            <person name="Chen A."/>
            <person name="Palaniappan K."/>
            <person name="Land M."/>
            <person name="Hauser L."/>
            <person name="Chang Y.J."/>
            <person name="Jeffries C.D."/>
            <person name="Rohde M."/>
            <person name="Spring S."/>
            <person name="Goker M."/>
            <person name="Woyke T."/>
            <person name="Bristow J."/>
            <person name="Eisen J.A."/>
            <person name="Markowitz V."/>
            <person name="Hugenholtz P."/>
            <person name="Kyrpides N.C."/>
            <person name="Klenk H.P."/>
            <person name="Lapidus A."/>
        </authorList>
    </citation>
    <scope>NUCLEOTIDE SEQUENCE [LARGE SCALE GENOMIC DNA]</scope>
    <source>
        <strain evidence="1 2">DSM 11002</strain>
    </source>
</reference>
<dbReference type="AlphaFoldDB" id="D2Z883"/>
<dbReference type="eggNOG" id="COG0816">
    <property type="taxonomic scope" value="Bacteria"/>
</dbReference>
<dbReference type="EMBL" id="ABTR02000001">
    <property type="protein sequence ID" value="EFC91680.1"/>
    <property type="molecule type" value="Genomic_DNA"/>
</dbReference>
<dbReference type="RefSeq" id="WP_005661220.1">
    <property type="nucleotide sequence ID" value="NZ_ABTR02000001.1"/>
</dbReference>
<keyword evidence="2" id="KW-1185">Reference proteome</keyword>
<gene>
    <name evidence="1" type="ORF">Dpep_1654</name>
</gene>